<dbReference type="InterPro" id="IPR046350">
    <property type="entry name" value="Cystatin_sf"/>
</dbReference>
<dbReference type="SUPFAM" id="SSF54403">
    <property type="entry name" value="Cystatin/monellin"/>
    <property type="match status" value="1"/>
</dbReference>
<dbReference type="GO" id="GO:0007165">
    <property type="term" value="P:signal transduction"/>
    <property type="evidence" value="ECO:0007669"/>
    <property type="project" value="InterPro"/>
</dbReference>
<evidence type="ECO:0000259" key="5">
    <source>
        <dbReference type="PROSITE" id="PS50104"/>
    </source>
</evidence>
<keyword evidence="2" id="KW-0789">Thiol protease inhibitor</keyword>
<dbReference type="FunFam" id="3.40.50.10140:FF:000007">
    <property type="entry name" value="Disease resistance protein (TIR-NBS-LRR class)"/>
    <property type="match status" value="1"/>
</dbReference>
<dbReference type="PROSITE" id="PS50104">
    <property type="entry name" value="TIR"/>
    <property type="match status" value="1"/>
</dbReference>
<evidence type="ECO:0000313" key="8">
    <source>
        <dbReference type="Proteomes" id="UP001314170"/>
    </source>
</evidence>
<dbReference type="PANTHER" id="PTHR32009">
    <property type="entry name" value="TMV RESISTANCE PROTEIN N-LIKE"/>
    <property type="match status" value="1"/>
</dbReference>
<reference evidence="7 8" key="1">
    <citation type="submission" date="2024-01" db="EMBL/GenBank/DDBJ databases">
        <authorList>
            <person name="Waweru B."/>
        </authorList>
    </citation>
    <scope>NUCLEOTIDE SEQUENCE [LARGE SCALE GENOMIC DNA]</scope>
</reference>
<keyword evidence="1" id="KW-0646">Protease inhibitor</keyword>
<feature type="chain" id="PRO_5044714071" description="TIR domain-containing protein" evidence="4">
    <location>
        <begin position="27"/>
        <end position="285"/>
    </location>
</feature>
<proteinExistence type="predicted"/>
<evidence type="ECO:0000313" key="6">
    <source>
        <dbReference type="EMBL" id="CAK7323264.1"/>
    </source>
</evidence>
<keyword evidence="3" id="KW-0520">NAD</keyword>
<dbReference type="Gene3D" id="3.40.50.10140">
    <property type="entry name" value="Toll/interleukin-1 receptor homology (TIR) domain"/>
    <property type="match status" value="1"/>
</dbReference>
<evidence type="ECO:0000256" key="1">
    <source>
        <dbReference type="ARBA" id="ARBA00022690"/>
    </source>
</evidence>
<organism evidence="7 8">
    <name type="scientific">Dovyalis caffra</name>
    <dbReference type="NCBI Taxonomy" id="77055"/>
    <lineage>
        <taxon>Eukaryota</taxon>
        <taxon>Viridiplantae</taxon>
        <taxon>Streptophyta</taxon>
        <taxon>Embryophyta</taxon>
        <taxon>Tracheophyta</taxon>
        <taxon>Spermatophyta</taxon>
        <taxon>Magnoliopsida</taxon>
        <taxon>eudicotyledons</taxon>
        <taxon>Gunneridae</taxon>
        <taxon>Pentapetalae</taxon>
        <taxon>rosids</taxon>
        <taxon>fabids</taxon>
        <taxon>Malpighiales</taxon>
        <taxon>Salicaceae</taxon>
        <taxon>Flacourtieae</taxon>
        <taxon>Dovyalis</taxon>
    </lineage>
</organism>
<evidence type="ECO:0000313" key="7">
    <source>
        <dbReference type="EMBL" id="CAK7323446.1"/>
    </source>
</evidence>
<feature type="signal peptide" evidence="4">
    <location>
        <begin position="1"/>
        <end position="26"/>
    </location>
</feature>
<dbReference type="Pfam" id="PF16845">
    <property type="entry name" value="SQAPI"/>
    <property type="match status" value="1"/>
</dbReference>
<dbReference type="InterPro" id="IPR035897">
    <property type="entry name" value="Toll_tir_struct_dom_sf"/>
</dbReference>
<accession>A0AAV1QPH7</accession>
<dbReference type="SMART" id="SM00255">
    <property type="entry name" value="TIR"/>
    <property type="match status" value="1"/>
</dbReference>
<dbReference type="AlphaFoldDB" id="A0AAV1QPH7"/>
<keyword evidence="8" id="KW-1185">Reference proteome</keyword>
<protein>
    <recommendedName>
        <fullName evidence="5">TIR domain-containing protein</fullName>
    </recommendedName>
</protein>
<dbReference type="InterPro" id="IPR000157">
    <property type="entry name" value="TIR_dom"/>
</dbReference>
<name>A0AAV1QPH7_9ROSI</name>
<dbReference type="EMBL" id="CAWUPB010000079">
    <property type="protein sequence ID" value="CAK7323264.1"/>
    <property type="molecule type" value="Genomic_DNA"/>
</dbReference>
<dbReference type="InterPro" id="IPR000010">
    <property type="entry name" value="Cystatin_dom"/>
</dbReference>
<gene>
    <name evidence="7" type="ORF">DCAF_LOCUS1075</name>
    <name evidence="6" type="ORF">DCAF_LOCUS885</name>
</gene>
<dbReference type="SUPFAM" id="SSF52200">
    <property type="entry name" value="Toll/Interleukin receptor TIR domain"/>
    <property type="match status" value="1"/>
</dbReference>
<evidence type="ECO:0000256" key="4">
    <source>
        <dbReference type="SAM" id="SignalP"/>
    </source>
</evidence>
<dbReference type="CDD" id="cd00042">
    <property type="entry name" value="CY"/>
    <property type="match status" value="1"/>
</dbReference>
<dbReference type="EMBL" id="CAWUPB010000122">
    <property type="protein sequence ID" value="CAK7323446.1"/>
    <property type="molecule type" value="Genomic_DNA"/>
</dbReference>
<evidence type="ECO:0000256" key="3">
    <source>
        <dbReference type="ARBA" id="ARBA00023027"/>
    </source>
</evidence>
<dbReference type="Pfam" id="PF01582">
    <property type="entry name" value="TIR"/>
    <property type="match status" value="1"/>
</dbReference>
<sequence>MKGQTLALSLSLSLLFIAITVVAVDADSWTPIKNLKGEHVLEIAEFAVSEHKKLVKSDAVLQRILKGESQVGDGTDYRLDLEVKERGADEKYQTVVNEDSKNLEKTVTSFAPHNGHIFYGFSVACGYCMGSKVMGFMRRGEDTRKNFTDHLYSALIQAGIHTFRDDDELPRGGEISPQLVKAIEGSRISIVVFSKGYASSRWCLEELLNILKSRHKIGQVVLPIFYDVDPSDVRKQTGNYAEAFDEHSFKEETEKVNKWREALAEAGNLAGWGLKSEANGIDKFR</sequence>
<evidence type="ECO:0000256" key="2">
    <source>
        <dbReference type="ARBA" id="ARBA00022704"/>
    </source>
</evidence>
<dbReference type="Gene3D" id="3.10.450.10">
    <property type="match status" value="1"/>
</dbReference>
<dbReference type="PANTHER" id="PTHR32009:SF152">
    <property type="entry name" value="NEUTRAL_ALKALINE INVERTASE"/>
    <property type="match status" value="1"/>
</dbReference>
<dbReference type="GO" id="GO:0004869">
    <property type="term" value="F:cysteine-type endopeptidase inhibitor activity"/>
    <property type="evidence" value="ECO:0007669"/>
    <property type="project" value="UniProtKB-KW"/>
</dbReference>
<keyword evidence="4" id="KW-0732">Signal</keyword>
<dbReference type="Proteomes" id="UP001314170">
    <property type="component" value="Unassembled WGS sequence"/>
</dbReference>
<feature type="domain" description="TIR" evidence="5">
    <location>
        <begin position="130"/>
        <end position="285"/>
    </location>
</feature>
<comment type="caution">
    <text evidence="7">The sequence shown here is derived from an EMBL/GenBank/DDBJ whole genome shotgun (WGS) entry which is preliminary data.</text>
</comment>